<sequence length="243" mass="26791">MSKTLISGLLVASFILTYTNSVSASILVIDSEGEITWNVLSFDSSNLSIPQSSSIEVKGLAKGKTDANSVVSLEKDSGGKISLTVASDNGERKLDVSDVKEELIELEERPSVQKMTIGVYENSFSLVQKGIKALTEFPLSVNPKTAKIVLETPTGEKYLSILPYEAAEMTLRTKWLNKIIGSQVKIIEENRELQYQVFGERVFNLLNIYEYSVPVEVRLSTSTGEVLSVKAPIWYKVVGFLLT</sequence>
<dbReference type="STRING" id="1802505.A3D01_05750"/>
<protein>
    <submittedName>
        <fullName evidence="1">Uncharacterized protein</fullName>
    </submittedName>
</protein>
<comment type="caution">
    <text evidence="1">The sequence shown here is derived from an EMBL/GenBank/DDBJ whole genome shotgun (WGS) entry which is preliminary data.</text>
</comment>
<gene>
    <name evidence="1" type="ORF">A3D01_05750</name>
</gene>
<dbReference type="EMBL" id="MGGR01000011">
    <property type="protein sequence ID" value="OGM33897.1"/>
    <property type="molecule type" value="Genomic_DNA"/>
</dbReference>
<organism evidence="1 2">
    <name type="scientific">Candidatus Woesebacteria bacterium RIFCSPHIGHO2_02_FULL_39_13</name>
    <dbReference type="NCBI Taxonomy" id="1802505"/>
    <lineage>
        <taxon>Bacteria</taxon>
        <taxon>Candidatus Woeseibacteriota</taxon>
    </lineage>
</organism>
<dbReference type="Proteomes" id="UP000177169">
    <property type="component" value="Unassembled WGS sequence"/>
</dbReference>
<name>A0A1F7Z2Y0_9BACT</name>
<evidence type="ECO:0000313" key="1">
    <source>
        <dbReference type="EMBL" id="OGM33897.1"/>
    </source>
</evidence>
<dbReference type="AlphaFoldDB" id="A0A1F7Z2Y0"/>
<proteinExistence type="predicted"/>
<reference evidence="1 2" key="1">
    <citation type="journal article" date="2016" name="Nat. Commun.">
        <title>Thousands of microbial genomes shed light on interconnected biogeochemical processes in an aquifer system.</title>
        <authorList>
            <person name="Anantharaman K."/>
            <person name="Brown C.T."/>
            <person name="Hug L.A."/>
            <person name="Sharon I."/>
            <person name="Castelle C.J."/>
            <person name="Probst A.J."/>
            <person name="Thomas B.C."/>
            <person name="Singh A."/>
            <person name="Wilkins M.J."/>
            <person name="Karaoz U."/>
            <person name="Brodie E.L."/>
            <person name="Williams K.H."/>
            <person name="Hubbard S.S."/>
            <person name="Banfield J.F."/>
        </authorList>
    </citation>
    <scope>NUCLEOTIDE SEQUENCE [LARGE SCALE GENOMIC DNA]</scope>
</reference>
<accession>A0A1F7Z2Y0</accession>
<evidence type="ECO:0000313" key="2">
    <source>
        <dbReference type="Proteomes" id="UP000177169"/>
    </source>
</evidence>